<evidence type="ECO:0000313" key="4">
    <source>
        <dbReference type="Proteomes" id="UP000256429"/>
    </source>
</evidence>
<name>A0A3D9RQ82_9FLAO</name>
<evidence type="ECO:0000259" key="2">
    <source>
        <dbReference type="Pfam" id="PF07584"/>
    </source>
</evidence>
<dbReference type="InterPro" id="IPR011933">
    <property type="entry name" value="Double_TM_dom"/>
</dbReference>
<feature type="domain" description="Aerotolerance regulator N-terminal" evidence="2">
    <location>
        <begin position="1"/>
        <end position="76"/>
    </location>
</feature>
<dbReference type="NCBIfam" id="TIGR02226">
    <property type="entry name" value="two_anch"/>
    <property type="match status" value="1"/>
</dbReference>
<comment type="caution">
    <text evidence="3">The sequence shown here is derived from an EMBL/GenBank/DDBJ whole genome shotgun (WGS) entry which is preliminary data.</text>
</comment>
<dbReference type="Proteomes" id="UP000256429">
    <property type="component" value="Unassembled WGS sequence"/>
</dbReference>
<dbReference type="AlphaFoldDB" id="A0A3D9RQ82"/>
<dbReference type="RefSeq" id="WP_115879913.1">
    <property type="nucleotide sequence ID" value="NZ_QTTQ01000010.1"/>
</dbReference>
<keyword evidence="1" id="KW-0472">Membrane</keyword>
<dbReference type="OrthoDB" id="9810200at2"/>
<keyword evidence="1" id="KW-0812">Transmembrane</keyword>
<sequence>MQFKHPEILYALLLLIIPIIVHLFQLQRFIKVPFTNVKFLKNIEQQTRKSARLKKWLVLASRLLAFTTLIIAFAQPYFSKFNTTLNYNTTFYLDNSFSMQAKGANGELLKNAAQNIIENNTFKNSTFSILTNNDFFPKLDAKNLKSTLINLKYYPIKVDFNTVLLKLNSINNNKINTLYKNILISDFQNINFKNKSDFTNVNSPIQLLKVIPKTQNNIYIDSVFINNNTSSDISITALVKSTKKITENVPVSLFSNSILIGKATSKFDNSKYTSVQFTIPNATDFNGKISLNDAVLEFDNDFFFTLSKPEKINVLSIENSAGFLPKIYTENEFNFTSFSLQNLNYNTIQNQQLIVLNEIEKFPIELIIALKEYFINGGNLVLIPSEKTDILTYNNLLNQLGIGLIKSKENKDHKITSINYNHPLVNDVFEKRVQNFQYPKTNQYFKSNFKNAASIINFDNNDAFISSANFKNNNFYWVASPLNYEVSDFTQSPLIVPVFYNFAKNSSKFSELYYTISQNTNIDVKIAIGKEQVLKISDELNEFIPLQQIGPNKVTLKIEDNILKSGFYNITNGNEIIKKVAFNYNRNESDLTYTNIKELSKNNKDIIVSSSIDEIFKEINNQQKNNWLFKWFLAFSVLFLLIEMLLLKYFKI</sequence>
<gene>
    <name evidence="3" type="ORF">BX611_1613</name>
</gene>
<proteinExistence type="predicted"/>
<dbReference type="PANTHER" id="PTHR37464:SF1">
    <property type="entry name" value="BLL2463 PROTEIN"/>
    <property type="match status" value="1"/>
</dbReference>
<accession>A0A3D9RQ82</accession>
<protein>
    <submittedName>
        <fullName evidence="3">Putative membrane protein (TIGR02226 family)</fullName>
    </submittedName>
</protein>
<feature type="transmembrane region" description="Helical" evidence="1">
    <location>
        <begin position="56"/>
        <end position="78"/>
    </location>
</feature>
<evidence type="ECO:0000256" key="1">
    <source>
        <dbReference type="SAM" id="Phobius"/>
    </source>
</evidence>
<dbReference type="EMBL" id="QTTQ01000010">
    <property type="protein sequence ID" value="REE82070.1"/>
    <property type="molecule type" value="Genomic_DNA"/>
</dbReference>
<organism evidence="3 4">
    <name type="scientific">Lutibacter oceani</name>
    <dbReference type="NCBI Taxonomy" id="1853311"/>
    <lineage>
        <taxon>Bacteria</taxon>
        <taxon>Pseudomonadati</taxon>
        <taxon>Bacteroidota</taxon>
        <taxon>Flavobacteriia</taxon>
        <taxon>Flavobacteriales</taxon>
        <taxon>Flavobacteriaceae</taxon>
        <taxon>Lutibacter</taxon>
    </lineage>
</organism>
<dbReference type="Pfam" id="PF07584">
    <property type="entry name" value="BatA"/>
    <property type="match status" value="1"/>
</dbReference>
<dbReference type="PANTHER" id="PTHR37464">
    <property type="entry name" value="BLL2463 PROTEIN"/>
    <property type="match status" value="1"/>
</dbReference>
<feature type="transmembrane region" description="Helical" evidence="1">
    <location>
        <begin position="627"/>
        <end position="647"/>
    </location>
</feature>
<feature type="transmembrane region" description="Helical" evidence="1">
    <location>
        <begin position="6"/>
        <end position="24"/>
    </location>
</feature>
<keyword evidence="4" id="KW-1185">Reference proteome</keyword>
<dbReference type="InterPro" id="IPR024163">
    <property type="entry name" value="Aerotolerance_reg_N"/>
</dbReference>
<keyword evidence="1" id="KW-1133">Transmembrane helix</keyword>
<evidence type="ECO:0000313" key="3">
    <source>
        <dbReference type="EMBL" id="REE82070.1"/>
    </source>
</evidence>
<reference evidence="3 4" key="1">
    <citation type="submission" date="2018-08" db="EMBL/GenBank/DDBJ databases">
        <title>Genomic Encyclopedia of Type Strains, Phase III (KMG-III): the genomes of soil and plant-associated and newly described type strains.</title>
        <authorList>
            <person name="Whitman W."/>
        </authorList>
    </citation>
    <scope>NUCLEOTIDE SEQUENCE [LARGE SCALE GENOMIC DNA]</scope>
    <source>
        <strain evidence="3 4">325-5</strain>
    </source>
</reference>